<keyword evidence="3" id="KW-1185">Reference proteome</keyword>
<dbReference type="InterPro" id="IPR036291">
    <property type="entry name" value="NAD(P)-bd_dom_sf"/>
</dbReference>
<name>A0A5N6KWU4_9ROSI</name>
<dbReference type="GO" id="GO:0000166">
    <property type="term" value="F:nucleotide binding"/>
    <property type="evidence" value="ECO:0007669"/>
    <property type="project" value="InterPro"/>
</dbReference>
<dbReference type="AlphaFoldDB" id="A0A5N6KWU4"/>
<protein>
    <recommendedName>
        <fullName evidence="1">Gfo/Idh/MocA-like oxidoreductase N-terminal domain-containing protein</fullName>
    </recommendedName>
</protein>
<gene>
    <name evidence="2" type="ORF">FH972_023885</name>
</gene>
<evidence type="ECO:0000259" key="1">
    <source>
        <dbReference type="Pfam" id="PF01408"/>
    </source>
</evidence>
<dbReference type="SUPFAM" id="SSF51735">
    <property type="entry name" value="NAD(P)-binding Rossmann-fold domains"/>
    <property type="match status" value="1"/>
</dbReference>
<dbReference type="Proteomes" id="UP000327013">
    <property type="component" value="Unassembled WGS sequence"/>
</dbReference>
<organism evidence="2 3">
    <name type="scientific">Carpinus fangiana</name>
    <dbReference type="NCBI Taxonomy" id="176857"/>
    <lineage>
        <taxon>Eukaryota</taxon>
        <taxon>Viridiplantae</taxon>
        <taxon>Streptophyta</taxon>
        <taxon>Embryophyta</taxon>
        <taxon>Tracheophyta</taxon>
        <taxon>Spermatophyta</taxon>
        <taxon>Magnoliopsida</taxon>
        <taxon>eudicotyledons</taxon>
        <taxon>Gunneridae</taxon>
        <taxon>Pentapetalae</taxon>
        <taxon>rosids</taxon>
        <taxon>fabids</taxon>
        <taxon>Fagales</taxon>
        <taxon>Betulaceae</taxon>
        <taxon>Carpinus</taxon>
    </lineage>
</organism>
<dbReference type="EMBL" id="VIBQ01000014">
    <property type="protein sequence ID" value="KAB8349872.1"/>
    <property type="molecule type" value="Genomic_DNA"/>
</dbReference>
<dbReference type="PANTHER" id="PTHR43708:SF1">
    <property type="entry name" value="GALACTOSE_LACTOSE METABOLISM REGULATORY PROTEIN GAL80"/>
    <property type="match status" value="1"/>
</dbReference>
<dbReference type="InterPro" id="IPR051317">
    <property type="entry name" value="Gfo/Idh/MocA_oxidoreduct"/>
</dbReference>
<feature type="domain" description="Gfo/Idh/MocA-like oxidoreductase N-terminal" evidence="1">
    <location>
        <begin position="34"/>
        <end position="159"/>
    </location>
</feature>
<dbReference type="PANTHER" id="PTHR43708">
    <property type="entry name" value="CONSERVED EXPRESSED OXIDOREDUCTASE (EUROFUNG)"/>
    <property type="match status" value="1"/>
</dbReference>
<evidence type="ECO:0000313" key="3">
    <source>
        <dbReference type="Proteomes" id="UP000327013"/>
    </source>
</evidence>
<proteinExistence type="predicted"/>
<comment type="caution">
    <text evidence="2">The sequence shown here is derived from an EMBL/GenBank/DDBJ whole genome shotgun (WGS) entry which is preliminary data.</text>
</comment>
<dbReference type="Gene3D" id="3.40.50.720">
    <property type="entry name" value="NAD(P)-binding Rossmann-like Domain"/>
    <property type="match status" value="1"/>
</dbReference>
<reference evidence="2 3" key="1">
    <citation type="submission" date="2019-06" db="EMBL/GenBank/DDBJ databases">
        <title>A chromosomal-level reference genome of Carpinus fangiana (Coryloideae, Betulaceae).</title>
        <authorList>
            <person name="Yang X."/>
            <person name="Wang Z."/>
            <person name="Zhang L."/>
            <person name="Hao G."/>
            <person name="Liu J."/>
            <person name="Yang Y."/>
        </authorList>
    </citation>
    <scope>NUCLEOTIDE SEQUENCE [LARGE SCALE GENOMIC DNA]</scope>
    <source>
        <strain evidence="2">Cfa_2016G</strain>
        <tissue evidence="2">Leaf</tissue>
    </source>
</reference>
<sequence length="394" mass="42740">MLQPPQVVYKNLPATFILTFETKRLKREASMTIRVGLIGLSSSAKTSWASGGHLPYLLTARGRSKYTITALCNSSVAAAEAAIKDFGLDSKTKAYGNPEDLARDTNVDLVVVNTRVDKHYETALPSMRAGKAVYIEWPVTSSVADTTALAQVAKDTGAATVIGLQGRWAPPILKVKEILAKGRVGKVLSSDFRGFEASIDRDVLPVGLKYFAQRQAVLGDVADLHVRTQLQRSRVRVKDAGEIVETVVSDVPDLLSLHGQLPASATVANGATLTGLYRCGRPFTGDAAFEWSIVCERGEIKLRSPSGVHLQAYAYDVPVTIHVQHFDQDEAVEEVAWAWSEVQEEVPVKGRGVSNIYEAFAAGESENWVSIESALSRAKQIDRLLESFAPLSTG</sequence>
<evidence type="ECO:0000313" key="2">
    <source>
        <dbReference type="EMBL" id="KAB8349872.1"/>
    </source>
</evidence>
<dbReference type="InterPro" id="IPR000683">
    <property type="entry name" value="Gfo/Idh/MocA-like_OxRdtase_N"/>
</dbReference>
<dbReference type="Gene3D" id="3.30.360.10">
    <property type="entry name" value="Dihydrodipicolinate Reductase, domain 2"/>
    <property type="match status" value="1"/>
</dbReference>
<dbReference type="OrthoDB" id="446809at2759"/>
<accession>A0A5N6KWU4</accession>
<dbReference type="Pfam" id="PF01408">
    <property type="entry name" value="GFO_IDH_MocA"/>
    <property type="match status" value="1"/>
</dbReference>